<keyword evidence="5 6" id="KW-0472">Membrane</keyword>
<dbReference type="PANTHER" id="PTHR30485">
    <property type="entry name" value="NI/FE-HYDROGENASE 1 B-TYPE CYTOCHROME SUBUNIT"/>
    <property type="match status" value="1"/>
</dbReference>
<dbReference type="GO" id="GO:0005886">
    <property type="term" value="C:plasma membrane"/>
    <property type="evidence" value="ECO:0007669"/>
    <property type="project" value="UniProtKB-SubCell"/>
</dbReference>
<keyword evidence="4 6" id="KW-1133">Transmembrane helix</keyword>
<dbReference type="InterPro" id="IPR051542">
    <property type="entry name" value="Hydrogenase_cytochrome"/>
</dbReference>
<dbReference type="GO" id="GO:0009055">
    <property type="term" value="F:electron transfer activity"/>
    <property type="evidence" value="ECO:0007669"/>
    <property type="project" value="InterPro"/>
</dbReference>
<evidence type="ECO:0000256" key="5">
    <source>
        <dbReference type="ARBA" id="ARBA00023136"/>
    </source>
</evidence>
<evidence type="ECO:0000256" key="6">
    <source>
        <dbReference type="SAM" id="Phobius"/>
    </source>
</evidence>
<reference evidence="8 9" key="1">
    <citation type="submission" date="2013-03" db="EMBL/GenBank/DDBJ databases">
        <authorList>
            <person name="Le V."/>
        </authorList>
    </citation>
    <scope>NUCLEOTIDE SEQUENCE [LARGE SCALE GENOMIC DNA]</scope>
    <source>
        <strain evidence="8 9">BiD32</strain>
    </source>
</reference>
<dbReference type="Gene3D" id="1.20.950.20">
    <property type="entry name" value="Transmembrane di-heme cytochromes, Chain C"/>
    <property type="match status" value="1"/>
</dbReference>
<keyword evidence="9" id="KW-1185">Reference proteome</keyword>
<evidence type="ECO:0000256" key="2">
    <source>
        <dbReference type="ARBA" id="ARBA00022475"/>
    </source>
</evidence>
<keyword evidence="2" id="KW-1003">Cell membrane</keyword>
<evidence type="ECO:0000313" key="9">
    <source>
        <dbReference type="Proteomes" id="UP000013201"/>
    </source>
</evidence>
<keyword evidence="3 6" id="KW-0812">Transmembrane</keyword>
<dbReference type="SUPFAM" id="SSF81342">
    <property type="entry name" value="Transmembrane di-heme cytochromes"/>
    <property type="match status" value="1"/>
</dbReference>
<sequence>MGEEGLIAMARTPRQFVWDLPVRLFHWALVLLIGFSWWSAENYHMDWHRLSGQAVLFLIAFRLIWGVVGSDTARFAHFLKGPRAIRVYLADRNAPAPVGHNPLGGWSVVAMLAVLVMQVVSGLFAVDTDGIESGPLSHLVDFDQGRLASAIHGVVFAGLQALIALHVLAVLFYLAVRRRNLVGPMVTGSAAAPAPISVRRAGPLALVVALLLSTALAWWLFAQSAL</sequence>
<comment type="subcellular location">
    <subcellularLocation>
        <location evidence="1">Cell membrane</location>
        <topology evidence="1">Multi-pass membrane protein</topology>
    </subcellularLocation>
</comment>
<evidence type="ECO:0000313" key="8">
    <source>
        <dbReference type="EMBL" id="CCW17896.1"/>
    </source>
</evidence>
<reference evidence="9" key="2">
    <citation type="submission" date="2013-04" db="EMBL/GenBank/DDBJ databases">
        <title>Bisphenol A degrading Sphingobium sp. strain BiD32.</title>
        <authorList>
            <person name="Nielsen J.L."/>
            <person name="Zhou N.A."/>
            <person name="Kjeldal H."/>
        </authorList>
    </citation>
    <scope>NUCLEOTIDE SEQUENCE [LARGE SCALE GENOMIC DNA]</scope>
    <source>
        <strain evidence="9">BiD32</strain>
    </source>
</reference>
<name>N1MLQ2_9SPHN</name>
<dbReference type="Proteomes" id="UP000013201">
    <property type="component" value="Unassembled WGS sequence"/>
</dbReference>
<dbReference type="AlphaFoldDB" id="N1MLQ2"/>
<evidence type="ECO:0000259" key="7">
    <source>
        <dbReference type="Pfam" id="PF01292"/>
    </source>
</evidence>
<protein>
    <submittedName>
        <fullName evidence="8">Cytochrome b</fullName>
    </submittedName>
</protein>
<comment type="caution">
    <text evidence="8">The sequence shown here is derived from an EMBL/GenBank/DDBJ whole genome shotgun (WGS) entry which is preliminary data.</text>
</comment>
<feature type="transmembrane region" description="Helical" evidence="6">
    <location>
        <begin position="20"/>
        <end position="38"/>
    </location>
</feature>
<organism evidence="8 9">
    <name type="scientific">Sphingobium indicum BiD32</name>
    <dbReference type="NCBI Taxonomy" id="1301087"/>
    <lineage>
        <taxon>Bacteria</taxon>
        <taxon>Pseudomonadati</taxon>
        <taxon>Pseudomonadota</taxon>
        <taxon>Alphaproteobacteria</taxon>
        <taxon>Sphingomonadales</taxon>
        <taxon>Sphingomonadaceae</taxon>
        <taxon>Sphingobium</taxon>
    </lineage>
</organism>
<dbReference type="Pfam" id="PF01292">
    <property type="entry name" value="Ni_hydr_CYTB"/>
    <property type="match status" value="1"/>
</dbReference>
<dbReference type="InterPro" id="IPR011577">
    <property type="entry name" value="Cyt_b561_bac/Ni-Hgenase"/>
</dbReference>
<feature type="transmembrane region" description="Helical" evidence="6">
    <location>
        <begin position="103"/>
        <end position="126"/>
    </location>
</feature>
<evidence type="ECO:0000256" key="3">
    <source>
        <dbReference type="ARBA" id="ARBA00022692"/>
    </source>
</evidence>
<gene>
    <name evidence="8" type="ORF">EBBID32_22450</name>
</gene>
<feature type="transmembrane region" description="Helical" evidence="6">
    <location>
        <begin position="201"/>
        <end position="221"/>
    </location>
</feature>
<dbReference type="InterPro" id="IPR016174">
    <property type="entry name" value="Di-haem_cyt_TM"/>
</dbReference>
<proteinExistence type="predicted"/>
<accession>N1MLQ2</accession>
<dbReference type="GO" id="GO:0020037">
    <property type="term" value="F:heme binding"/>
    <property type="evidence" value="ECO:0007669"/>
    <property type="project" value="TreeGrafter"/>
</dbReference>
<evidence type="ECO:0000256" key="1">
    <source>
        <dbReference type="ARBA" id="ARBA00004651"/>
    </source>
</evidence>
<dbReference type="PANTHER" id="PTHR30485:SF2">
    <property type="entry name" value="BLL0597 PROTEIN"/>
    <property type="match status" value="1"/>
</dbReference>
<feature type="transmembrane region" description="Helical" evidence="6">
    <location>
        <begin position="50"/>
        <end position="68"/>
    </location>
</feature>
<dbReference type="GO" id="GO:0022904">
    <property type="term" value="P:respiratory electron transport chain"/>
    <property type="evidence" value="ECO:0007669"/>
    <property type="project" value="InterPro"/>
</dbReference>
<dbReference type="EMBL" id="CAVK010000108">
    <property type="protein sequence ID" value="CCW17896.1"/>
    <property type="molecule type" value="Genomic_DNA"/>
</dbReference>
<feature type="transmembrane region" description="Helical" evidence="6">
    <location>
        <begin position="147"/>
        <end position="176"/>
    </location>
</feature>
<evidence type="ECO:0000256" key="4">
    <source>
        <dbReference type="ARBA" id="ARBA00022989"/>
    </source>
</evidence>
<feature type="domain" description="Cytochrome b561 bacterial/Ni-hydrogenase" evidence="7">
    <location>
        <begin position="17"/>
        <end position="188"/>
    </location>
</feature>